<dbReference type="AlphaFoldDB" id="A0A0K2SXZ4"/>
<name>A0A0K2SXZ4_LEPSM</name>
<accession>A0A0K2SXZ4</accession>
<protein>
    <submittedName>
        <fullName evidence="1">Uncharacterized protein</fullName>
    </submittedName>
</protein>
<reference evidence="1" key="1">
    <citation type="submission" date="2014-05" db="EMBL/GenBank/DDBJ databases">
        <authorList>
            <person name="Chronopoulou M."/>
        </authorList>
    </citation>
    <scope>NUCLEOTIDE SEQUENCE</scope>
    <source>
        <tissue evidence="1">Whole organism</tissue>
    </source>
</reference>
<sequence>MTEDYIHRHLKAVIGAQGSYSKN</sequence>
<evidence type="ECO:0000313" key="1">
    <source>
        <dbReference type="EMBL" id="CDW18242.1"/>
    </source>
</evidence>
<proteinExistence type="predicted"/>
<dbReference type="EMBL" id="HACA01000881">
    <property type="protein sequence ID" value="CDW18242.1"/>
    <property type="molecule type" value="Transcribed_RNA"/>
</dbReference>
<organism evidence="1">
    <name type="scientific">Lepeophtheirus salmonis</name>
    <name type="common">Salmon louse</name>
    <name type="synonym">Caligus salmonis</name>
    <dbReference type="NCBI Taxonomy" id="72036"/>
    <lineage>
        <taxon>Eukaryota</taxon>
        <taxon>Metazoa</taxon>
        <taxon>Ecdysozoa</taxon>
        <taxon>Arthropoda</taxon>
        <taxon>Crustacea</taxon>
        <taxon>Multicrustacea</taxon>
        <taxon>Hexanauplia</taxon>
        <taxon>Copepoda</taxon>
        <taxon>Siphonostomatoida</taxon>
        <taxon>Caligidae</taxon>
        <taxon>Lepeophtheirus</taxon>
    </lineage>
</organism>